<keyword evidence="6" id="KW-1133">Transmembrane helix</keyword>
<dbReference type="OrthoDB" id="1924787at2759"/>
<reference evidence="8 9" key="1">
    <citation type="journal article" date="2017" name="Nature">
        <title>The Apostasia genome and the evolution of orchids.</title>
        <authorList>
            <person name="Zhang G.Q."/>
            <person name="Liu K.W."/>
            <person name="Li Z."/>
            <person name="Lohaus R."/>
            <person name="Hsiao Y.Y."/>
            <person name="Niu S.C."/>
            <person name="Wang J.Y."/>
            <person name="Lin Y.C."/>
            <person name="Xu Q."/>
            <person name="Chen L.J."/>
            <person name="Yoshida K."/>
            <person name="Fujiwara S."/>
            <person name="Wang Z.W."/>
            <person name="Zhang Y.Q."/>
            <person name="Mitsuda N."/>
            <person name="Wang M."/>
            <person name="Liu G.H."/>
            <person name="Pecoraro L."/>
            <person name="Huang H.X."/>
            <person name="Xiao X.J."/>
            <person name="Lin M."/>
            <person name="Wu X.Y."/>
            <person name="Wu W.L."/>
            <person name="Chen Y.Y."/>
            <person name="Chang S.B."/>
            <person name="Sakamoto S."/>
            <person name="Ohme-Takagi M."/>
            <person name="Yagi M."/>
            <person name="Zeng S.J."/>
            <person name="Shen C.Y."/>
            <person name="Yeh C.M."/>
            <person name="Luo Y.B."/>
            <person name="Tsai W.C."/>
            <person name="Van de Peer Y."/>
            <person name="Liu Z.J."/>
        </authorList>
    </citation>
    <scope>NUCLEOTIDE SEQUENCE [LARGE SCALE GENOMIC DNA]</scope>
    <source>
        <strain evidence="9">cv. Shenzhen</strain>
        <tissue evidence="8">Stem</tissue>
    </source>
</reference>
<dbReference type="PANTHER" id="PTHR11062">
    <property type="entry name" value="EXOSTOSIN HEPARAN SULFATE GLYCOSYLTRANSFERASE -RELATED"/>
    <property type="match status" value="1"/>
</dbReference>
<comment type="subcellular location">
    <subcellularLocation>
        <location evidence="1">Golgi apparatus membrane</location>
        <topology evidence="1">Single-pass type II membrane protein</topology>
    </subcellularLocation>
</comment>
<dbReference type="Pfam" id="PF03016">
    <property type="entry name" value="Exostosin_GT47"/>
    <property type="match status" value="1"/>
</dbReference>
<name>A0A2H9ZVF1_9ASPA</name>
<proteinExistence type="inferred from homology"/>
<evidence type="ECO:0000259" key="7">
    <source>
        <dbReference type="Pfam" id="PF03016"/>
    </source>
</evidence>
<sequence>MDDYVIQSRTSYRFGCRKLLFLISFVFSMMLVFRSFMLPFTSVLLPVRPSLMEKAILSHEEASREFKRLGVFSLLSESKNLNNTLEILKELDPVELNNVSGRTGVHFRDKQVGLAFKKGITLADGIDLAEIMESKLLNDSGDQVTRFIRRGEFVDKSDISSTRMANEDFAFENSTNIRPDNAKVFNDEIVSALEATPAVSSNDRFIKEALVVNLSNIAATSLSLVVPTLEGQGSSMDSPENRLTKNHLTNGSILPSPIRSTSLIHHSKDANSRLRTRKGGRPPISVTEMNRILSLYHSSYHRMKSWRHSAPEKQLSAARALLEKPLDVKITNELYEPAFWNISKFKRNRSIFSGAFTELNELAMLLISGKILSCRSYELMGRILKIYVYKEGNKPVFHQPLLRGIYASEGWLMKLLQTDKHYVVKDPRKAHLFYMPFSSRLLQIALYVPNSRSHRNLVEHLKNYVDMIAAKYPYWNKTGGANHFFAACHDWAPRITASAMEPAIRALCNADLRRGFQLGKDVSLPEIYIRSARNPLRDLGGNPAKNRSTLAFYAGNMHGRLRSILLQHWENKDPDMKIFGPMPPGVESKMNYIQHMKTSKYCICPRGYEVNSPRVIESFYYECVPVIISDNYVPPLFEVLNWETFSVIIAEHDVPRLKEILVSIPEERYRLLQMGVRKVQQHFLWHSKPLKYDLFHMILHSIWYNRLHQVGIR</sequence>
<organism evidence="8 9">
    <name type="scientific">Apostasia shenzhenica</name>
    <dbReference type="NCBI Taxonomy" id="1088818"/>
    <lineage>
        <taxon>Eukaryota</taxon>
        <taxon>Viridiplantae</taxon>
        <taxon>Streptophyta</taxon>
        <taxon>Embryophyta</taxon>
        <taxon>Tracheophyta</taxon>
        <taxon>Spermatophyta</taxon>
        <taxon>Magnoliopsida</taxon>
        <taxon>Liliopsida</taxon>
        <taxon>Asparagales</taxon>
        <taxon>Orchidaceae</taxon>
        <taxon>Apostasioideae</taxon>
        <taxon>Apostasia</taxon>
    </lineage>
</organism>
<dbReference type="InterPro" id="IPR040911">
    <property type="entry name" value="Exostosin_GT47"/>
</dbReference>
<evidence type="ECO:0000256" key="3">
    <source>
        <dbReference type="ARBA" id="ARBA00022676"/>
    </source>
</evidence>
<dbReference type="InterPro" id="IPR004263">
    <property type="entry name" value="Exostosin"/>
</dbReference>
<evidence type="ECO:0000313" key="9">
    <source>
        <dbReference type="Proteomes" id="UP000236161"/>
    </source>
</evidence>
<dbReference type="GO" id="GO:0016757">
    <property type="term" value="F:glycosyltransferase activity"/>
    <property type="evidence" value="ECO:0007669"/>
    <property type="project" value="UniProtKB-KW"/>
</dbReference>
<keyword evidence="3" id="KW-0328">Glycosyltransferase</keyword>
<feature type="domain" description="Exostosin GT47" evidence="7">
    <location>
        <begin position="384"/>
        <end position="663"/>
    </location>
</feature>
<dbReference type="GO" id="GO:0000139">
    <property type="term" value="C:Golgi membrane"/>
    <property type="evidence" value="ECO:0007669"/>
    <property type="project" value="UniProtKB-SubCell"/>
</dbReference>
<comment type="similarity">
    <text evidence="2">Belongs to the glycosyltransferase 47 family.</text>
</comment>
<evidence type="ECO:0000256" key="4">
    <source>
        <dbReference type="ARBA" id="ARBA00022968"/>
    </source>
</evidence>
<evidence type="ECO:0000256" key="1">
    <source>
        <dbReference type="ARBA" id="ARBA00004323"/>
    </source>
</evidence>
<keyword evidence="9" id="KW-1185">Reference proteome</keyword>
<gene>
    <name evidence="8" type="ORF">AXF42_Ash017226</name>
</gene>
<evidence type="ECO:0000313" key="8">
    <source>
        <dbReference type="EMBL" id="PKA47281.1"/>
    </source>
</evidence>
<keyword evidence="6" id="KW-0812">Transmembrane</keyword>
<keyword evidence="4" id="KW-0735">Signal-anchor</keyword>
<protein>
    <submittedName>
        <fullName evidence="8">Putative glycosyltransferase</fullName>
    </submittedName>
</protein>
<keyword evidence="8" id="KW-0808">Transferase</keyword>
<dbReference type="EMBL" id="KZ453531">
    <property type="protein sequence ID" value="PKA47281.1"/>
    <property type="molecule type" value="Genomic_DNA"/>
</dbReference>
<accession>A0A2H9ZVF1</accession>
<feature type="transmembrane region" description="Helical" evidence="6">
    <location>
        <begin position="19"/>
        <end position="40"/>
    </location>
</feature>
<evidence type="ECO:0000256" key="5">
    <source>
        <dbReference type="ARBA" id="ARBA00023034"/>
    </source>
</evidence>
<keyword evidence="6" id="KW-0472">Membrane</keyword>
<evidence type="ECO:0000256" key="2">
    <source>
        <dbReference type="ARBA" id="ARBA00010271"/>
    </source>
</evidence>
<dbReference type="PANTHER" id="PTHR11062:SF210">
    <property type="entry name" value="EXOSTOSIN FAMILY PROTEIN"/>
    <property type="match status" value="1"/>
</dbReference>
<keyword evidence="5" id="KW-0333">Golgi apparatus</keyword>
<dbReference type="AlphaFoldDB" id="A0A2H9ZVF1"/>
<evidence type="ECO:0000256" key="6">
    <source>
        <dbReference type="SAM" id="Phobius"/>
    </source>
</evidence>
<dbReference type="STRING" id="1088818.A0A2H9ZVF1"/>
<dbReference type="Proteomes" id="UP000236161">
    <property type="component" value="Unassembled WGS sequence"/>
</dbReference>